<protein>
    <submittedName>
        <fullName evidence="2">Protein SLOW GREEN 1, chloroplastic</fullName>
    </submittedName>
</protein>
<feature type="compositionally biased region" description="Basic and acidic residues" evidence="1">
    <location>
        <begin position="78"/>
        <end position="107"/>
    </location>
</feature>
<gene>
    <name evidence="2" type="ORF">M6B38_200645</name>
</gene>
<feature type="compositionally biased region" description="Basic residues" evidence="1">
    <location>
        <begin position="17"/>
        <end position="30"/>
    </location>
</feature>
<feature type="compositionally biased region" description="Basic residues" evidence="1">
    <location>
        <begin position="119"/>
        <end position="133"/>
    </location>
</feature>
<evidence type="ECO:0000256" key="1">
    <source>
        <dbReference type="SAM" id="MobiDB-lite"/>
    </source>
</evidence>
<evidence type="ECO:0000313" key="2">
    <source>
        <dbReference type="EMBL" id="KAJ6800480.1"/>
    </source>
</evidence>
<accession>A0AAX6E964</accession>
<organism evidence="2 3">
    <name type="scientific">Iris pallida</name>
    <name type="common">Sweet iris</name>
    <dbReference type="NCBI Taxonomy" id="29817"/>
    <lineage>
        <taxon>Eukaryota</taxon>
        <taxon>Viridiplantae</taxon>
        <taxon>Streptophyta</taxon>
        <taxon>Embryophyta</taxon>
        <taxon>Tracheophyta</taxon>
        <taxon>Spermatophyta</taxon>
        <taxon>Magnoliopsida</taxon>
        <taxon>Liliopsida</taxon>
        <taxon>Asparagales</taxon>
        <taxon>Iridaceae</taxon>
        <taxon>Iridoideae</taxon>
        <taxon>Irideae</taxon>
        <taxon>Iris</taxon>
    </lineage>
</organism>
<dbReference type="AlphaFoldDB" id="A0AAX6E964"/>
<feature type="region of interest" description="Disordered" evidence="1">
    <location>
        <begin position="1"/>
        <end position="193"/>
    </location>
</feature>
<sequence length="193" mass="21426">MPPPHRPPLRQALCPFPRHRRPGPASRRRARIDLQPHRALLRNHRIPPNPPLPEAQRRRGLRRPRPPRPPPTPPARRARVEVPCRQAPQRDGRHRVLPEDLRGDPRGRPPLLRGPLRERRPHGPLRRARRHPPAPRVGAGGRQLGEVGEGREADPGAGEVPPERRRGGSGDLRGACEGGPEGLSPVVLPGGDL</sequence>
<evidence type="ECO:0000313" key="3">
    <source>
        <dbReference type="Proteomes" id="UP001140949"/>
    </source>
</evidence>
<reference evidence="2" key="2">
    <citation type="submission" date="2023-04" db="EMBL/GenBank/DDBJ databases">
        <authorList>
            <person name="Bruccoleri R.E."/>
            <person name="Oakeley E.J."/>
            <person name="Faust A.-M."/>
            <person name="Dessus-Babus S."/>
            <person name="Altorfer M."/>
            <person name="Burckhardt D."/>
            <person name="Oertli M."/>
            <person name="Naumann U."/>
            <person name="Petersen F."/>
            <person name="Wong J."/>
        </authorList>
    </citation>
    <scope>NUCLEOTIDE SEQUENCE</scope>
    <source>
        <strain evidence="2">GSM-AAB239-AS_SAM_17_03QT</strain>
        <tissue evidence="2">Leaf</tissue>
    </source>
</reference>
<dbReference type="EMBL" id="JANAVB010038620">
    <property type="protein sequence ID" value="KAJ6800480.1"/>
    <property type="molecule type" value="Genomic_DNA"/>
</dbReference>
<dbReference type="Proteomes" id="UP001140949">
    <property type="component" value="Unassembled WGS sequence"/>
</dbReference>
<name>A0AAX6E964_IRIPA</name>
<reference evidence="2" key="1">
    <citation type="journal article" date="2023" name="GigaByte">
        <title>Genome assembly of the bearded iris, Iris pallida Lam.</title>
        <authorList>
            <person name="Bruccoleri R.E."/>
            <person name="Oakeley E.J."/>
            <person name="Faust A.M.E."/>
            <person name="Altorfer M."/>
            <person name="Dessus-Babus S."/>
            <person name="Burckhardt D."/>
            <person name="Oertli M."/>
            <person name="Naumann U."/>
            <person name="Petersen F."/>
            <person name="Wong J."/>
        </authorList>
    </citation>
    <scope>NUCLEOTIDE SEQUENCE</scope>
    <source>
        <strain evidence="2">GSM-AAB239-AS_SAM_17_03QT</strain>
    </source>
</reference>
<keyword evidence="3" id="KW-1185">Reference proteome</keyword>
<proteinExistence type="predicted"/>
<comment type="caution">
    <text evidence="2">The sequence shown here is derived from an EMBL/GenBank/DDBJ whole genome shotgun (WGS) entry which is preliminary data.</text>
</comment>